<dbReference type="PANTHER" id="PTHR30069:SF29">
    <property type="entry name" value="HEMOGLOBIN AND HEMOGLOBIN-HAPTOGLOBIN-BINDING PROTEIN 1-RELATED"/>
    <property type="match status" value="1"/>
</dbReference>
<evidence type="ECO:0000256" key="6">
    <source>
        <dbReference type="ARBA" id="ARBA00023077"/>
    </source>
</evidence>
<dbReference type="SUPFAM" id="SSF49464">
    <property type="entry name" value="Carboxypeptidase regulatory domain-like"/>
    <property type="match status" value="1"/>
</dbReference>
<evidence type="ECO:0000256" key="3">
    <source>
        <dbReference type="ARBA" id="ARBA00022452"/>
    </source>
</evidence>
<dbReference type="Gene3D" id="2.40.170.20">
    <property type="entry name" value="TonB-dependent receptor, beta-barrel domain"/>
    <property type="match status" value="1"/>
</dbReference>
<dbReference type="SUPFAM" id="SSF56935">
    <property type="entry name" value="Porins"/>
    <property type="match status" value="1"/>
</dbReference>
<evidence type="ECO:0000259" key="13">
    <source>
        <dbReference type="Pfam" id="PF00593"/>
    </source>
</evidence>
<feature type="chain" id="PRO_5046559716" evidence="12">
    <location>
        <begin position="19"/>
        <end position="721"/>
    </location>
</feature>
<reference evidence="15 16" key="1">
    <citation type="submission" date="2024-02" db="EMBL/GenBank/DDBJ databases">
        <title>A Gaetbulibacter species isolated from tidal flats and genomic insights of their niches.</title>
        <authorList>
            <person name="Ye Y."/>
        </authorList>
    </citation>
    <scope>NUCLEOTIDE SEQUENCE [LARGE SCALE GENOMIC DNA]</scope>
    <source>
        <strain evidence="15 16">KYW382</strain>
    </source>
</reference>
<dbReference type="InterPro" id="IPR000531">
    <property type="entry name" value="Beta-barrel_TonB"/>
</dbReference>
<evidence type="ECO:0000256" key="7">
    <source>
        <dbReference type="ARBA" id="ARBA00023136"/>
    </source>
</evidence>
<evidence type="ECO:0000256" key="10">
    <source>
        <dbReference type="PROSITE-ProRule" id="PRU01360"/>
    </source>
</evidence>
<evidence type="ECO:0000256" key="11">
    <source>
        <dbReference type="RuleBase" id="RU003357"/>
    </source>
</evidence>
<keyword evidence="5 12" id="KW-0732">Signal</keyword>
<evidence type="ECO:0000256" key="8">
    <source>
        <dbReference type="ARBA" id="ARBA00023170"/>
    </source>
</evidence>
<dbReference type="Pfam" id="PF07715">
    <property type="entry name" value="Plug"/>
    <property type="match status" value="1"/>
</dbReference>
<dbReference type="InterPro" id="IPR036942">
    <property type="entry name" value="Beta-barrel_TonB_sf"/>
</dbReference>
<evidence type="ECO:0000256" key="9">
    <source>
        <dbReference type="ARBA" id="ARBA00023237"/>
    </source>
</evidence>
<feature type="signal peptide" evidence="12">
    <location>
        <begin position="1"/>
        <end position="18"/>
    </location>
</feature>
<comment type="caution">
    <text evidence="15">The sequence shown here is derived from an EMBL/GenBank/DDBJ whole genome shotgun (WGS) entry which is preliminary data.</text>
</comment>
<evidence type="ECO:0000313" key="16">
    <source>
        <dbReference type="Proteomes" id="UP001610100"/>
    </source>
</evidence>
<keyword evidence="7 10" id="KW-0472">Membrane</keyword>
<dbReference type="Pfam" id="PF00593">
    <property type="entry name" value="TonB_dep_Rec_b-barrel"/>
    <property type="match status" value="1"/>
</dbReference>
<dbReference type="Proteomes" id="UP001610100">
    <property type="component" value="Unassembled WGS sequence"/>
</dbReference>
<dbReference type="Gene3D" id="2.60.40.1120">
    <property type="entry name" value="Carboxypeptidase-like, regulatory domain"/>
    <property type="match status" value="1"/>
</dbReference>
<evidence type="ECO:0000259" key="14">
    <source>
        <dbReference type="Pfam" id="PF07715"/>
    </source>
</evidence>
<protein>
    <submittedName>
        <fullName evidence="15">TonB-dependent receptor</fullName>
    </submittedName>
</protein>
<dbReference type="EMBL" id="JBAWKB010000006">
    <property type="protein sequence ID" value="MFH6773023.1"/>
    <property type="molecule type" value="Genomic_DNA"/>
</dbReference>
<name>A0ABW7N3W1_9FLAO</name>
<accession>A0ABW7N3W1</accession>
<keyword evidence="9 10" id="KW-0998">Cell outer membrane</keyword>
<keyword evidence="8 15" id="KW-0675">Receptor</keyword>
<proteinExistence type="inferred from homology"/>
<dbReference type="PROSITE" id="PS52016">
    <property type="entry name" value="TONB_DEPENDENT_REC_3"/>
    <property type="match status" value="1"/>
</dbReference>
<keyword evidence="4 10" id="KW-0812">Transmembrane</keyword>
<gene>
    <name evidence="15" type="ORF">V8G58_13850</name>
</gene>
<evidence type="ECO:0000313" key="15">
    <source>
        <dbReference type="EMBL" id="MFH6773023.1"/>
    </source>
</evidence>
<dbReference type="InterPro" id="IPR037066">
    <property type="entry name" value="Plug_dom_sf"/>
</dbReference>
<evidence type="ECO:0000256" key="12">
    <source>
        <dbReference type="SAM" id="SignalP"/>
    </source>
</evidence>
<sequence>MKTIFTLLLCLAITPFYAQNTLQGRVIDSTTQQPITFANVYIPKLEKGVVTEDSGDFTIKDLPSGNYNLLVSYVGYQTKSINISIPNQKSLKIALTPSAIEMEEVIISTPFHKLQKDNVMKVERASVTELKSQGAVTLADGISNIAGVESVTTGLGVGKPVIRGLSSNRVLVYTQGVRLENQQFGDEHGLGINSAGVESVEVIKGPASLLYGSDALGGVLYLNPERFAEANTSKADISSNYFSNTEGYSTDLGYKTSLDNVKLLFRANATGHSDYNTKDYRVTNSRFNTKDFKSGIGYQKGDFKTEFRYNLNQSKIGIPEDIGIQTLEKTPRTPFQDITSHIFSSKSSLFFNGSSLNLILGYTYNDRQEFEDYVAPALHMKLKTANYDLKYNLPNWGKFETIVGIQGMNQINKNYGEETLIPDATTNDFGVFGMSHIHFKTTDFQVGIRYDNRNIEVTSAQNTHFSSFNGALGFKQDLGQNMTARFNFASGFRAPNLSELYSDGVHEGTNRYEVGNSDLSYEQNLQSDVALEYANQHIEIFANGFYNRINNYIYLSPDGTVRENSPVYNYAQSDAKLFGGEVGFHLHPHPLDWLHLESSFETVTGELNAGGYLPLIPANKWSNTIRVEFSKNWLNNGYAFFKVQSYFKQSKVSQFETPTPGYDLLSLGFGGTLKLFNKDLSVTISGTNLTNKTYINHLSRLKPDGIFNMGRNLNIGFTYQL</sequence>
<keyword evidence="16" id="KW-1185">Reference proteome</keyword>
<evidence type="ECO:0000256" key="4">
    <source>
        <dbReference type="ARBA" id="ARBA00022692"/>
    </source>
</evidence>
<dbReference type="Pfam" id="PF13715">
    <property type="entry name" value="CarbopepD_reg_2"/>
    <property type="match status" value="1"/>
</dbReference>
<keyword evidence="2 10" id="KW-0813">Transport</keyword>
<comment type="subcellular location">
    <subcellularLocation>
        <location evidence="1 10">Cell outer membrane</location>
        <topology evidence="1 10">Multi-pass membrane protein</topology>
    </subcellularLocation>
</comment>
<dbReference type="RefSeq" id="WP_344742233.1">
    <property type="nucleotide sequence ID" value="NZ_BAABAY010000007.1"/>
</dbReference>
<evidence type="ECO:0000256" key="5">
    <source>
        <dbReference type="ARBA" id="ARBA00022729"/>
    </source>
</evidence>
<organism evidence="15 16">
    <name type="scientific">Gaetbulibacter aestuarii</name>
    <dbReference type="NCBI Taxonomy" id="1502358"/>
    <lineage>
        <taxon>Bacteria</taxon>
        <taxon>Pseudomonadati</taxon>
        <taxon>Bacteroidota</taxon>
        <taxon>Flavobacteriia</taxon>
        <taxon>Flavobacteriales</taxon>
        <taxon>Flavobacteriaceae</taxon>
        <taxon>Gaetbulibacter</taxon>
    </lineage>
</organism>
<keyword evidence="3 10" id="KW-1134">Transmembrane beta strand</keyword>
<evidence type="ECO:0000256" key="2">
    <source>
        <dbReference type="ARBA" id="ARBA00022448"/>
    </source>
</evidence>
<feature type="domain" description="TonB-dependent receptor-like beta-barrel" evidence="13">
    <location>
        <begin position="236"/>
        <end position="689"/>
    </location>
</feature>
<keyword evidence="6 11" id="KW-0798">TonB box</keyword>
<comment type="similarity">
    <text evidence="10 11">Belongs to the TonB-dependent receptor family.</text>
</comment>
<feature type="domain" description="TonB-dependent receptor plug" evidence="14">
    <location>
        <begin position="120"/>
        <end position="219"/>
    </location>
</feature>
<dbReference type="InterPro" id="IPR012910">
    <property type="entry name" value="Plug_dom"/>
</dbReference>
<dbReference type="PANTHER" id="PTHR30069">
    <property type="entry name" value="TONB-DEPENDENT OUTER MEMBRANE RECEPTOR"/>
    <property type="match status" value="1"/>
</dbReference>
<dbReference type="InterPro" id="IPR008969">
    <property type="entry name" value="CarboxyPept-like_regulatory"/>
</dbReference>
<evidence type="ECO:0000256" key="1">
    <source>
        <dbReference type="ARBA" id="ARBA00004571"/>
    </source>
</evidence>
<dbReference type="Gene3D" id="2.170.130.10">
    <property type="entry name" value="TonB-dependent receptor, plug domain"/>
    <property type="match status" value="1"/>
</dbReference>
<dbReference type="InterPro" id="IPR039426">
    <property type="entry name" value="TonB-dep_rcpt-like"/>
</dbReference>